<organism evidence="3">
    <name type="scientific">Providencia stuartii</name>
    <dbReference type="NCBI Taxonomy" id="588"/>
    <lineage>
        <taxon>Bacteria</taxon>
        <taxon>Pseudomonadati</taxon>
        <taxon>Pseudomonadota</taxon>
        <taxon>Gammaproteobacteria</taxon>
        <taxon>Enterobacterales</taxon>
        <taxon>Morganellaceae</taxon>
        <taxon>Providencia</taxon>
    </lineage>
</organism>
<dbReference type="Gene3D" id="3.40.50.2000">
    <property type="entry name" value="Glycogen Phosphorylase B"/>
    <property type="match status" value="2"/>
</dbReference>
<sequence>MKILHISHSDLIGGASRAAYRLHRAMLNANIQSRMMVRVKQSHEHTILGPTTRLNKLNNSIRMIAGQSIDKLQCAQNKNFHSGEWIPSFWSKIINSSDYDIINLHWVNNETMSIEDIGRIEKPIVWTLHDMWPFCGREHVTGDHANARWKTGYNKKNRDALDKGLDLDRWVWLRKKKSWKSPINIVAPSHWMSECVRDSVLFNSYPLTVIPNTLDTKIYKPLNKYFCREVLELPKYKKIILFGAIGGAKDSNKGYDLLFDALNKLSIKINNNDIMCLIFGQSKPIDAPPLPFETRWLGHIYDDATLSLIYNSSDIMIVPSRIENLPQTATEAQSCGIPVVAFNTCGLKDAVKHSQTGYLASPFDTDDMASGIANILKNDNIHKVMGIKARERAQEKWSNENIVSLYMSIYSNILKI</sequence>
<accession>H9XTP4</accession>
<dbReference type="Pfam" id="PF00534">
    <property type="entry name" value="Glycos_transf_1"/>
    <property type="match status" value="1"/>
</dbReference>
<dbReference type="InterPro" id="IPR028098">
    <property type="entry name" value="Glyco_trans_4-like_N"/>
</dbReference>
<dbReference type="PANTHER" id="PTHR12526">
    <property type="entry name" value="GLYCOSYLTRANSFERASE"/>
    <property type="match status" value="1"/>
</dbReference>
<feature type="domain" description="Glycosyltransferase subfamily 4-like N-terminal" evidence="2">
    <location>
        <begin position="13"/>
        <end position="216"/>
    </location>
</feature>
<evidence type="ECO:0000259" key="2">
    <source>
        <dbReference type="Pfam" id="PF13439"/>
    </source>
</evidence>
<protein>
    <submittedName>
        <fullName evidence="3">Glycosyltransferase</fullName>
    </submittedName>
</protein>
<reference evidence="3" key="1">
    <citation type="journal article" date="2012" name="Microbiology">
        <title>Localization and molecular characterization of putative O antigen gene clusters of Providencia species.</title>
        <authorList>
            <person name="Ovchinnikova O.G."/>
            <person name="Liu B."/>
            <person name="Guo D."/>
            <person name="Kocharova N.A."/>
            <person name="Shashkov A.S."/>
            <person name="Chen M."/>
            <person name="Feng L."/>
            <person name="Rozalski A."/>
            <person name="Knirel Y.A."/>
            <person name="Wang L."/>
        </authorList>
    </citation>
    <scope>NUCLEOTIDE SEQUENCE</scope>
</reference>
<dbReference type="GO" id="GO:0016757">
    <property type="term" value="F:glycosyltransferase activity"/>
    <property type="evidence" value="ECO:0007669"/>
    <property type="project" value="InterPro"/>
</dbReference>
<dbReference type="SUPFAM" id="SSF53756">
    <property type="entry name" value="UDP-Glycosyltransferase/glycogen phosphorylase"/>
    <property type="match status" value="1"/>
</dbReference>
<evidence type="ECO:0000259" key="1">
    <source>
        <dbReference type="Pfam" id="PF00534"/>
    </source>
</evidence>
<feature type="domain" description="Glycosyl transferase family 1" evidence="1">
    <location>
        <begin position="247"/>
        <end position="392"/>
    </location>
</feature>
<keyword evidence="3" id="KW-0808">Transferase</keyword>
<evidence type="ECO:0000313" key="3">
    <source>
        <dbReference type="EMBL" id="AFH02790.1"/>
    </source>
</evidence>
<proteinExistence type="predicted"/>
<dbReference type="Pfam" id="PF13439">
    <property type="entry name" value="Glyco_transf_4"/>
    <property type="match status" value="1"/>
</dbReference>
<dbReference type="InterPro" id="IPR001296">
    <property type="entry name" value="Glyco_trans_1"/>
</dbReference>
<name>H9XTP4_PROST</name>
<dbReference type="RefSeq" id="WP_318560104.1">
    <property type="nucleotide sequence ID" value="NZ_BRVJ01000037.1"/>
</dbReference>
<gene>
    <name evidence="3" type="primary">wdcW</name>
</gene>
<dbReference type="AlphaFoldDB" id="H9XTP4"/>
<dbReference type="PANTHER" id="PTHR12526:SF637">
    <property type="entry name" value="GLYCOSYLTRANSFERASE EPSF-RELATED"/>
    <property type="match status" value="1"/>
</dbReference>
<dbReference type="GO" id="GO:1901135">
    <property type="term" value="P:carbohydrate derivative metabolic process"/>
    <property type="evidence" value="ECO:0007669"/>
    <property type="project" value="UniProtKB-ARBA"/>
</dbReference>
<dbReference type="EMBL" id="JN097784">
    <property type="protein sequence ID" value="AFH02790.1"/>
    <property type="molecule type" value="Genomic_DNA"/>
</dbReference>